<dbReference type="InterPro" id="IPR021858">
    <property type="entry name" value="Fun_TF"/>
</dbReference>
<name>A0AAV9JX93_9PEZI</name>
<dbReference type="Pfam" id="PF00172">
    <property type="entry name" value="Zn_clus"/>
    <property type="match status" value="1"/>
</dbReference>
<dbReference type="PROSITE" id="PS50048">
    <property type="entry name" value="ZN2_CY6_FUNGAL_2"/>
    <property type="match status" value="1"/>
</dbReference>
<dbReference type="SUPFAM" id="SSF57701">
    <property type="entry name" value="Zn2/Cys6 DNA-binding domain"/>
    <property type="match status" value="1"/>
</dbReference>
<organism evidence="4 5">
    <name type="scientific">Oleoguttula mirabilis</name>
    <dbReference type="NCBI Taxonomy" id="1507867"/>
    <lineage>
        <taxon>Eukaryota</taxon>
        <taxon>Fungi</taxon>
        <taxon>Dikarya</taxon>
        <taxon>Ascomycota</taxon>
        <taxon>Pezizomycotina</taxon>
        <taxon>Dothideomycetes</taxon>
        <taxon>Dothideomycetidae</taxon>
        <taxon>Mycosphaerellales</taxon>
        <taxon>Teratosphaeriaceae</taxon>
        <taxon>Oleoguttula</taxon>
    </lineage>
</organism>
<dbReference type="CDD" id="cd00067">
    <property type="entry name" value="GAL4"/>
    <property type="match status" value="1"/>
</dbReference>
<dbReference type="PANTHER" id="PTHR47657:SF11">
    <property type="entry name" value="FINGER DOMAIN PROTEIN, PUTATIVE (AFU_ORTHOLOGUE AFUA_1G01650)-RELATED"/>
    <property type="match status" value="1"/>
</dbReference>
<dbReference type="Pfam" id="PF11951">
    <property type="entry name" value="Fungal_trans_2"/>
    <property type="match status" value="1"/>
</dbReference>
<evidence type="ECO:0000259" key="3">
    <source>
        <dbReference type="PROSITE" id="PS50048"/>
    </source>
</evidence>
<dbReference type="PROSITE" id="PS00463">
    <property type="entry name" value="ZN2_CY6_FUNGAL_1"/>
    <property type="match status" value="1"/>
</dbReference>
<dbReference type="InterPro" id="IPR052400">
    <property type="entry name" value="Zn2-C6_fungal_TF"/>
</dbReference>
<sequence length="459" mass="50804">MNGSELNWVLEAPGTSRSGQLKSLYNETGARRRRAHQKSRKGCANCKHRRVKCDEGRPSCAQCLERNWRCDFSVSGSRTPTKGSVSPPGSAVTPPASVKYSSSPSPELTGYSESSREWKHARVLSFLERTEVPRRSCGEPWTYRREDALELLDHFEDTTEPWLGSPYSQNMIQTHGISLGLQAPYLLHAILAYSASHLRHLHPEVKKYSIAATMHFTRSLQAYSSQLVYEVESGNANALLSASGLLAKLSFINTPVMSAEAAGSDPVPAWIRSMQGVKTIIQTPNLRRDLEEGILSVVVQHYNRPADSEAGIIDISNTQLGAVAIRVLRELCDVGTGDGVVNPYTSVMARLEQLMLTLPTHDKVDQYLAFIATLEPSFIDLLKRMEVRALIILAYWCARLSLIQQWWTGPSAKAECHRICAHLSTNNDPIVQALLRLPNSFCGFEPHAADQLPTPPSSA</sequence>
<evidence type="ECO:0000256" key="1">
    <source>
        <dbReference type="ARBA" id="ARBA00023242"/>
    </source>
</evidence>
<dbReference type="GO" id="GO:0000981">
    <property type="term" value="F:DNA-binding transcription factor activity, RNA polymerase II-specific"/>
    <property type="evidence" value="ECO:0007669"/>
    <property type="project" value="InterPro"/>
</dbReference>
<dbReference type="PRINTS" id="PR00755">
    <property type="entry name" value="AFLATOXINBRP"/>
</dbReference>
<dbReference type="Proteomes" id="UP001324427">
    <property type="component" value="Unassembled WGS sequence"/>
</dbReference>
<dbReference type="InterPro" id="IPR036864">
    <property type="entry name" value="Zn2-C6_fun-type_DNA-bd_sf"/>
</dbReference>
<reference evidence="4 5" key="1">
    <citation type="submission" date="2021-11" db="EMBL/GenBank/DDBJ databases">
        <title>Black yeast isolated from Biological Soil Crust.</title>
        <authorList>
            <person name="Kurbessoian T."/>
        </authorList>
    </citation>
    <scope>NUCLEOTIDE SEQUENCE [LARGE SCALE GENOMIC DNA]</scope>
    <source>
        <strain evidence="4 5">CCFEE 5522</strain>
    </source>
</reference>
<proteinExistence type="predicted"/>
<evidence type="ECO:0000256" key="2">
    <source>
        <dbReference type="SAM" id="MobiDB-lite"/>
    </source>
</evidence>
<dbReference type="EMBL" id="JAVFHQ010000002">
    <property type="protein sequence ID" value="KAK4550274.1"/>
    <property type="molecule type" value="Genomic_DNA"/>
</dbReference>
<dbReference type="SMART" id="SM00066">
    <property type="entry name" value="GAL4"/>
    <property type="match status" value="1"/>
</dbReference>
<accession>A0AAV9JX93</accession>
<comment type="caution">
    <text evidence="4">The sequence shown here is derived from an EMBL/GenBank/DDBJ whole genome shotgun (WGS) entry which is preliminary data.</text>
</comment>
<feature type="region of interest" description="Disordered" evidence="2">
    <location>
        <begin position="77"/>
        <end position="112"/>
    </location>
</feature>
<dbReference type="PANTHER" id="PTHR47657">
    <property type="entry name" value="STEROL REGULATORY ELEMENT-BINDING PROTEIN ECM22"/>
    <property type="match status" value="1"/>
</dbReference>
<dbReference type="Gene3D" id="4.10.240.10">
    <property type="entry name" value="Zn(2)-C6 fungal-type DNA-binding domain"/>
    <property type="match status" value="1"/>
</dbReference>
<evidence type="ECO:0000313" key="5">
    <source>
        <dbReference type="Proteomes" id="UP001324427"/>
    </source>
</evidence>
<gene>
    <name evidence="4" type="ORF">LTR36_003241</name>
</gene>
<dbReference type="InterPro" id="IPR001138">
    <property type="entry name" value="Zn2Cys6_DnaBD"/>
</dbReference>
<feature type="domain" description="Zn(2)-C6 fungal-type" evidence="3">
    <location>
        <begin position="42"/>
        <end position="72"/>
    </location>
</feature>
<dbReference type="GO" id="GO:0008270">
    <property type="term" value="F:zinc ion binding"/>
    <property type="evidence" value="ECO:0007669"/>
    <property type="project" value="InterPro"/>
</dbReference>
<dbReference type="AlphaFoldDB" id="A0AAV9JX93"/>
<keyword evidence="5" id="KW-1185">Reference proteome</keyword>
<keyword evidence="1" id="KW-0539">Nucleus</keyword>
<evidence type="ECO:0000313" key="4">
    <source>
        <dbReference type="EMBL" id="KAK4550274.1"/>
    </source>
</evidence>
<protein>
    <recommendedName>
        <fullName evidence="3">Zn(2)-C6 fungal-type domain-containing protein</fullName>
    </recommendedName>
</protein>